<proteinExistence type="predicted"/>
<dbReference type="EMBL" id="CP137624">
    <property type="protein sequence ID" value="WPK13303.1"/>
    <property type="molecule type" value="Genomic_DNA"/>
</dbReference>
<accession>A0ABZ0RYJ6</accession>
<name>A0ABZ0RYJ6_9BACI</name>
<dbReference type="RefSeq" id="WP_319837840.1">
    <property type="nucleotide sequence ID" value="NZ_CP137624.1"/>
</dbReference>
<reference evidence="1 2" key="1">
    <citation type="submission" date="2023-09" db="EMBL/GenBank/DDBJ databases">
        <authorList>
            <person name="Page C.A."/>
            <person name="Perez-Diaz I.M."/>
        </authorList>
    </citation>
    <scope>NUCLEOTIDE SEQUENCE [LARGE SCALE GENOMIC DNA]</scope>
    <source>
        <strain evidence="1 2">Ll15</strain>
    </source>
</reference>
<gene>
    <name evidence="1" type="ORF">R6U77_06410</name>
</gene>
<protein>
    <recommendedName>
        <fullName evidence="3">RNA polymerase subunit sigma-70</fullName>
    </recommendedName>
</protein>
<evidence type="ECO:0008006" key="3">
    <source>
        <dbReference type="Google" id="ProtNLM"/>
    </source>
</evidence>
<sequence>MDDKIIAYIKQQHEQGISLLLGQYGGLMKSIMYNTVMEMV</sequence>
<evidence type="ECO:0000313" key="1">
    <source>
        <dbReference type="EMBL" id="WPK13303.1"/>
    </source>
</evidence>
<dbReference type="Proteomes" id="UP001322664">
    <property type="component" value="Chromosome"/>
</dbReference>
<keyword evidence="2" id="KW-1185">Reference proteome</keyword>
<evidence type="ECO:0000313" key="2">
    <source>
        <dbReference type="Proteomes" id="UP001322664"/>
    </source>
</evidence>
<organism evidence="1 2">
    <name type="scientific">Lysinibacillus louembei</name>
    <dbReference type="NCBI Taxonomy" id="1470088"/>
    <lineage>
        <taxon>Bacteria</taxon>
        <taxon>Bacillati</taxon>
        <taxon>Bacillota</taxon>
        <taxon>Bacilli</taxon>
        <taxon>Bacillales</taxon>
        <taxon>Bacillaceae</taxon>
        <taxon>Lysinibacillus</taxon>
    </lineage>
</organism>